<dbReference type="RefSeq" id="WP_092874749.1">
    <property type="nucleotide sequence ID" value="NZ_FOJY01000028.1"/>
</dbReference>
<dbReference type="Proteomes" id="UP000198838">
    <property type="component" value="Unassembled WGS sequence"/>
</dbReference>
<dbReference type="AlphaFoldDB" id="A0A1I1AI70"/>
<evidence type="ECO:0000256" key="1">
    <source>
        <dbReference type="ARBA" id="ARBA00022729"/>
    </source>
</evidence>
<proteinExistence type="predicted"/>
<dbReference type="InterPro" id="IPR029050">
    <property type="entry name" value="Immunoprotect_excell_Ig-like"/>
</dbReference>
<reference evidence="2 3" key="1">
    <citation type="submission" date="2016-10" db="EMBL/GenBank/DDBJ databases">
        <authorList>
            <person name="de Groot N.N."/>
        </authorList>
    </citation>
    <scope>NUCLEOTIDE SEQUENCE [LARGE SCALE GENOMIC DNA]</scope>
    <source>
        <strain evidence="2 3">DSM 5522</strain>
    </source>
</reference>
<name>A0A1I1AI70_9FIRM</name>
<evidence type="ECO:0000313" key="3">
    <source>
        <dbReference type="Proteomes" id="UP000198838"/>
    </source>
</evidence>
<sequence>MLKENQAGHICYLNEKGDNCGFTIKVKLYEIKDGFVDIAEIPGYKDSYNEYFKENSDEKATVIVEMEVTNKYVSEFWDSNEEDELLSLGNIWLNVIDKYGKNIEEDELFVCTNDENDPMGKSGLLCTLKKGETYVGKLVYVVNKNTLKNCKIGLNVDFCRVEASNSLKGLLILLENKEKSEN</sequence>
<dbReference type="Gene3D" id="2.60.40.1240">
    <property type="match status" value="1"/>
</dbReference>
<evidence type="ECO:0000313" key="2">
    <source>
        <dbReference type="EMBL" id="SFB37725.1"/>
    </source>
</evidence>
<organism evidence="2 3">
    <name type="scientific">Acetitomaculum ruminis DSM 5522</name>
    <dbReference type="NCBI Taxonomy" id="1120918"/>
    <lineage>
        <taxon>Bacteria</taxon>
        <taxon>Bacillati</taxon>
        <taxon>Bacillota</taxon>
        <taxon>Clostridia</taxon>
        <taxon>Lachnospirales</taxon>
        <taxon>Lachnospiraceae</taxon>
        <taxon>Acetitomaculum</taxon>
    </lineage>
</organism>
<gene>
    <name evidence="2" type="ORF">SAMN05216249_12815</name>
</gene>
<keyword evidence="1" id="KW-0732">Signal</keyword>
<dbReference type="EMBL" id="FOJY01000028">
    <property type="protein sequence ID" value="SFB37725.1"/>
    <property type="molecule type" value="Genomic_DNA"/>
</dbReference>
<protein>
    <submittedName>
        <fullName evidence="2">Uncharacterized protein</fullName>
    </submittedName>
</protein>
<accession>A0A1I1AI70</accession>
<keyword evidence="3" id="KW-1185">Reference proteome</keyword>
<dbReference type="STRING" id="1120918.SAMN05216249_12815"/>